<feature type="compositionally biased region" description="Low complexity" evidence="1">
    <location>
        <begin position="178"/>
        <end position="193"/>
    </location>
</feature>
<dbReference type="Proteomes" id="UP001165090">
    <property type="component" value="Unassembled WGS sequence"/>
</dbReference>
<reference evidence="2 3" key="1">
    <citation type="journal article" date="2023" name="IScience">
        <title>Expanded male sex-determining region conserved during the evolution of homothallism in the green alga Volvox.</title>
        <authorList>
            <person name="Yamamoto K."/>
            <person name="Matsuzaki R."/>
            <person name="Mahakham W."/>
            <person name="Heman W."/>
            <person name="Sekimoto H."/>
            <person name="Kawachi M."/>
            <person name="Minakuchi Y."/>
            <person name="Toyoda A."/>
            <person name="Nozaki H."/>
        </authorList>
    </citation>
    <scope>NUCLEOTIDE SEQUENCE [LARGE SCALE GENOMIC DNA]</scope>
    <source>
        <strain evidence="2 3">NIES-4468</strain>
    </source>
</reference>
<evidence type="ECO:0000313" key="2">
    <source>
        <dbReference type="EMBL" id="GLI67001.1"/>
    </source>
</evidence>
<dbReference type="EMBL" id="BSDZ01000078">
    <property type="protein sequence ID" value="GLI67001.1"/>
    <property type="molecule type" value="Genomic_DNA"/>
</dbReference>
<comment type="caution">
    <text evidence="2">The sequence shown here is derived from an EMBL/GenBank/DDBJ whole genome shotgun (WGS) entry which is preliminary data.</text>
</comment>
<proteinExistence type="predicted"/>
<feature type="region of interest" description="Disordered" evidence="1">
    <location>
        <begin position="123"/>
        <end position="202"/>
    </location>
</feature>
<gene>
    <name evidence="2" type="ORF">VaNZ11_011099</name>
</gene>
<evidence type="ECO:0000256" key="1">
    <source>
        <dbReference type="SAM" id="MobiDB-lite"/>
    </source>
</evidence>
<sequence>MHIIKECLCNRYLHNPGSSPRASCQAKFEPRRPPAPCNGSQAHEHLNQLTSCPWCGCFQWQCGHHHRHRGAVALGAAAQGTAVSGVEGSVRQQQINAVYCDSGAGGICSSAFGSYDTGHEELRDTSRVTGSGSGSGNGVVQSRSQHRGVVDGESAEGAIRPRAGTHHPLRAPPHQPIQKEQAQEQTQEQQQQQQEEEVLEATEPRLYSGVVCSQSGQIITPYQTVSRSGKRGRNGLSPPPRRAWKPGINA</sequence>
<name>A0ABQ5SBJ6_9CHLO</name>
<protein>
    <submittedName>
        <fullName evidence="2">Uncharacterized protein</fullName>
    </submittedName>
</protein>
<keyword evidence="3" id="KW-1185">Reference proteome</keyword>
<evidence type="ECO:0000313" key="3">
    <source>
        <dbReference type="Proteomes" id="UP001165090"/>
    </source>
</evidence>
<feature type="non-terminal residue" evidence="2">
    <location>
        <position position="250"/>
    </location>
</feature>
<feature type="region of interest" description="Disordered" evidence="1">
    <location>
        <begin position="221"/>
        <end position="250"/>
    </location>
</feature>
<organism evidence="2 3">
    <name type="scientific">Volvox africanus</name>
    <dbReference type="NCBI Taxonomy" id="51714"/>
    <lineage>
        <taxon>Eukaryota</taxon>
        <taxon>Viridiplantae</taxon>
        <taxon>Chlorophyta</taxon>
        <taxon>core chlorophytes</taxon>
        <taxon>Chlorophyceae</taxon>
        <taxon>CS clade</taxon>
        <taxon>Chlamydomonadales</taxon>
        <taxon>Volvocaceae</taxon>
        <taxon>Volvox</taxon>
    </lineage>
</organism>
<accession>A0ABQ5SBJ6</accession>